<accession>A0A820YG55</accession>
<dbReference type="EMBL" id="CAJOBG010059668">
    <property type="protein sequence ID" value="CAF4542467.1"/>
    <property type="molecule type" value="Genomic_DNA"/>
</dbReference>
<sequence length="107" mass="12681">MNDSRPTTMKTPIYWKKTFLTCRSPTNSFYLCRTLEDVYDDTTQIRIQWYSFVDDNRDENDIDENTHFKISFEDTLDIQAILTSIPSVVTYANKIITLKKKDIVRTQ</sequence>
<reference evidence="1" key="1">
    <citation type="submission" date="2021-02" db="EMBL/GenBank/DDBJ databases">
        <authorList>
            <person name="Nowell W R."/>
        </authorList>
    </citation>
    <scope>NUCLEOTIDE SEQUENCE</scope>
</reference>
<evidence type="ECO:0000313" key="2">
    <source>
        <dbReference type="Proteomes" id="UP000663866"/>
    </source>
</evidence>
<dbReference type="Proteomes" id="UP000663866">
    <property type="component" value="Unassembled WGS sequence"/>
</dbReference>
<protein>
    <submittedName>
        <fullName evidence="1">Uncharacterized protein</fullName>
    </submittedName>
</protein>
<proteinExistence type="predicted"/>
<feature type="non-terminal residue" evidence="1">
    <location>
        <position position="107"/>
    </location>
</feature>
<evidence type="ECO:0000313" key="1">
    <source>
        <dbReference type="EMBL" id="CAF4542467.1"/>
    </source>
</evidence>
<keyword evidence="2" id="KW-1185">Reference proteome</keyword>
<comment type="caution">
    <text evidence="1">The sequence shown here is derived from an EMBL/GenBank/DDBJ whole genome shotgun (WGS) entry which is preliminary data.</text>
</comment>
<gene>
    <name evidence="1" type="ORF">OVN521_LOCUS42831</name>
</gene>
<organism evidence="1 2">
    <name type="scientific">Rotaria magnacalcarata</name>
    <dbReference type="NCBI Taxonomy" id="392030"/>
    <lineage>
        <taxon>Eukaryota</taxon>
        <taxon>Metazoa</taxon>
        <taxon>Spiralia</taxon>
        <taxon>Gnathifera</taxon>
        <taxon>Rotifera</taxon>
        <taxon>Eurotatoria</taxon>
        <taxon>Bdelloidea</taxon>
        <taxon>Philodinida</taxon>
        <taxon>Philodinidae</taxon>
        <taxon>Rotaria</taxon>
    </lineage>
</organism>
<name>A0A820YG55_9BILA</name>
<dbReference type="AlphaFoldDB" id="A0A820YG55"/>